<dbReference type="AlphaFoldDB" id="A0AAV5VU75"/>
<keyword evidence="3 6" id="KW-0812">Transmembrane</keyword>
<dbReference type="EMBL" id="BTSY01000004">
    <property type="protein sequence ID" value="GMT23104.1"/>
    <property type="molecule type" value="Genomic_DNA"/>
</dbReference>
<keyword evidence="5 6" id="KW-0472">Membrane</keyword>
<feature type="non-terminal residue" evidence="7">
    <location>
        <position position="1"/>
    </location>
</feature>
<keyword evidence="4 6" id="KW-1133">Transmembrane helix</keyword>
<feature type="transmembrane region" description="Helical" evidence="6">
    <location>
        <begin position="30"/>
        <end position="49"/>
    </location>
</feature>
<comment type="caution">
    <text evidence="7">The sequence shown here is derived from an EMBL/GenBank/DDBJ whole genome shotgun (WGS) entry which is preliminary data.</text>
</comment>
<dbReference type="PANTHER" id="PTHR22945">
    <property type="entry name" value="SERPENTINE RECEPTOR, CLASS D DELTA"/>
    <property type="match status" value="1"/>
</dbReference>
<comment type="subcellular location">
    <subcellularLocation>
        <location evidence="1">Membrane</location>
        <topology evidence="1">Multi-pass membrane protein</topology>
    </subcellularLocation>
</comment>
<dbReference type="InterPro" id="IPR019421">
    <property type="entry name" value="7TM_GPCR_serpentine_rcpt_Srd"/>
</dbReference>
<organism evidence="7 8">
    <name type="scientific">Pristionchus fissidentatus</name>
    <dbReference type="NCBI Taxonomy" id="1538716"/>
    <lineage>
        <taxon>Eukaryota</taxon>
        <taxon>Metazoa</taxon>
        <taxon>Ecdysozoa</taxon>
        <taxon>Nematoda</taxon>
        <taxon>Chromadorea</taxon>
        <taxon>Rhabditida</taxon>
        <taxon>Rhabditina</taxon>
        <taxon>Diplogasteromorpha</taxon>
        <taxon>Diplogasteroidea</taxon>
        <taxon>Neodiplogasteridae</taxon>
        <taxon>Pristionchus</taxon>
    </lineage>
</organism>
<keyword evidence="8" id="KW-1185">Reference proteome</keyword>
<comment type="similarity">
    <text evidence="2">Belongs to the nematode receptor-like protein srd family.</text>
</comment>
<accession>A0AAV5VU75</accession>
<dbReference type="GO" id="GO:0016020">
    <property type="term" value="C:membrane"/>
    <property type="evidence" value="ECO:0007669"/>
    <property type="project" value="UniProtKB-SubCell"/>
</dbReference>
<dbReference type="InterPro" id="IPR050920">
    <property type="entry name" value="Nematode_rcpt-like_delta"/>
</dbReference>
<dbReference type="Proteomes" id="UP001432322">
    <property type="component" value="Unassembled WGS sequence"/>
</dbReference>
<evidence type="ECO:0000256" key="5">
    <source>
        <dbReference type="ARBA" id="ARBA00023136"/>
    </source>
</evidence>
<protein>
    <submittedName>
        <fullName evidence="7">Uncharacterized protein</fullName>
    </submittedName>
</protein>
<name>A0AAV5VU75_9BILA</name>
<evidence type="ECO:0000256" key="1">
    <source>
        <dbReference type="ARBA" id="ARBA00004141"/>
    </source>
</evidence>
<evidence type="ECO:0000313" key="7">
    <source>
        <dbReference type="EMBL" id="GMT23104.1"/>
    </source>
</evidence>
<feature type="transmembrane region" description="Helical" evidence="6">
    <location>
        <begin position="56"/>
        <end position="73"/>
    </location>
</feature>
<sequence>HYSVCSVGTTVNVVLLFTIFTKTPQTMRPYAVLLTSMSILQTISCFTSMMCFPRLVPLRSSVLVMLSGPVLWLNTDWLSYSSYMIMMHGHAHYSIMITVCFSYRYYILLHPSPTVKETTILSFLIYIPTVIVI</sequence>
<evidence type="ECO:0000256" key="3">
    <source>
        <dbReference type="ARBA" id="ARBA00022692"/>
    </source>
</evidence>
<gene>
    <name evidence="7" type="ORF">PFISCL1PPCAC_14401</name>
</gene>
<dbReference type="PANTHER" id="PTHR22945:SF40">
    <property type="entry name" value="SERPENTINE RECEPTOR, CLASS D (DELTA)-RELATED"/>
    <property type="match status" value="1"/>
</dbReference>
<feature type="transmembrane region" description="Helical" evidence="6">
    <location>
        <begin position="85"/>
        <end position="106"/>
    </location>
</feature>
<reference evidence="7" key="1">
    <citation type="submission" date="2023-10" db="EMBL/GenBank/DDBJ databases">
        <title>Genome assembly of Pristionchus species.</title>
        <authorList>
            <person name="Yoshida K."/>
            <person name="Sommer R.J."/>
        </authorList>
    </citation>
    <scope>NUCLEOTIDE SEQUENCE</scope>
    <source>
        <strain evidence="7">RS5133</strain>
    </source>
</reference>
<evidence type="ECO:0000256" key="4">
    <source>
        <dbReference type="ARBA" id="ARBA00022989"/>
    </source>
</evidence>
<evidence type="ECO:0000256" key="6">
    <source>
        <dbReference type="SAM" id="Phobius"/>
    </source>
</evidence>
<evidence type="ECO:0000256" key="2">
    <source>
        <dbReference type="ARBA" id="ARBA00009166"/>
    </source>
</evidence>
<proteinExistence type="inferred from homology"/>
<feature type="non-terminal residue" evidence="7">
    <location>
        <position position="133"/>
    </location>
</feature>
<dbReference type="Pfam" id="PF10317">
    <property type="entry name" value="7TM_GPCR_Srd"/>
    <property type="match status" value="1"/>
</dbReference>
<evidence type="ECO:0000313" key="8">
    <source>
        <dbReference type="Proteomes" id="UP001432322"/>
    </source>
</evidence>